<proteinExistence type="predicted"/>
<dbReference type="VEuPathDB" id="VectorBase:ADAR2_003394"/>
<evidence type="ECO:0000313" key="2">
    <source>
        <dbReference type="EMBL" id="MBW79351.1"/>
    </source>
</evidence>
<dbReference type="AlphaFoldDB" id="A0A2M4DP96"/>
<protein>
    <submittedName>
        <fullName evidence="2">Putative secreted protein</fullName>
    </submittedName>
</protein>
<organism evidence="2">
    <name type="scientific">Anopheles darlingi</name>
    <name type="common">Mosquito</name>
    <dbReference type="NCBI Taxonomy" id="43151"/>
    <lineage>
        <taxon>Eukaryota</taxon>
        <taxon>Metazoa</taxon>
        <taxon>Ecdysozoa</taxon>
        <taxon>Arthropoda</taxon>
        <taxon>Hexapoda</taxon>
        <taxon>Insecta</taxon>
        <taxon>Pterygota</taxon>
        <taxon>Neoptera</taxon>
        <taxon>Endopterygota</taxon>
        <taxon>Diptera</taxon>
        <taxon>Nematocera</taxon>
        <taxon>Culicoidea</taxon>
        <taxon>Culicidae</taxon>
        <taxon>Anophelinae</taxon>
        <taxon>Anopheles</taxon>
    </lineage>
</organism>
<keyword evidence="1" id="KW-0732">Signal</keyword>
<name>A0A2M4DP96_ANODA</name>
<feature type="signal peptide" evidence="1">
    <location>
        <begin position="1"/>
        <end position="19"/>
    </location>
</feature>
<dbReference type="EMBL" id="GGFL01015173">
    <property type="protein sequence ID" value="MBW79351.1"/>
    <property type="molecule type" value="Transcribed_RNA"/>
</dbReference>
<sequence>MTMWLSTVWLFVLAVCVQSATTHKHVHTINKERTEDGAFSPRDSHHLERGEHFSEFDLMRRSWVASRRRKNLTTFRQRNLNDALRYWLPR</sequence>
<reference evidence="2" key="1">
    <citation type="submission" date="2018-01" db="EMBL/GenBank/DDBJ databases">
        <title>An insight into the sialome of Amazonian anophelines.</title>
        <authorList>
            <person name="Ribeiro J.M."/>
            <person name="Scarpassa V."/>
            <person name="Calvo E."/>
        </authorList>
    </citation>
    <scope>NUCLEOTIDE SEQUENCE</scope>
</reference>
<accession>A0A2M4DP96</accession>
<feature type="chain" id="PRO_5014844132" evidence="1">
    <location>
        <begin position="20"/>
        <end position="90"/>
    </location>
</feature>
<evidence type="ECO:0000256" key="1">
    <source>
        <dbReference type="SAM" id="SignalP"/>
    </source>
</evidence>
<dbReference type="VEuPathDB" id="VectorBase:ADAC004716"/>